<evidence type="ECO:0000256" key="7">
    <source>
        <dbReference type="ARBA" id="ARBA00049442"/>
    </source>
</evidence>
<reference evidence="11 12" key="1">
    <citation type="submission" date="2018-10" db="EMBL/GenBank/DDBJ databases">
        <title>Genomic Encyclopedia of Type Strains, Phase IV (KMG-IV): sequencing the most valuable type-strain genomes for metagenomic binning, comparative biology and taxonomic classification.</title>
        <authorList>
            <person name="Goeker M."/>
        </authorList>
    </citation>
    <scope>NUCLEOTIDE SEQUENCE [LARGE SCALE GENOMIC DNA]</scope>
    <source>
        <strain evidence="11 12">DSM 22008</strain>
    </source>
</reference>
<dbReference type="EMBL" id="RBII01000002">
    <property type="protein sequence ID" value="RKQ69436.1"/>
    <property type="molecule type" value="Genomic_DNA"/>
</dbReference>
<comment type="caution">
    <text evidence="11">The sequence shown here is derived from an EMBL/GenBank/DDBJ whole genome shotgun (WGS) entry which is preliminary data.</text>
</comment>
<evidence type="ECO:0000259" key="10">
    <source>
        <dbReference type="Pfam" id="PF08501"/>
    </source>
</evidence>
<dbReference type="GO" id="GO:0005829">
    <property type="term" value="C:cytosol"/>
    <property type="evidence" value="ECO:0007669"/>
    <property type="project" value="TreeGrafter"/>
</dbReference>
<evidence type="ECO:0000259" key="9">
    <source>
        <dbReference type="Pfam" id="PF01488"/>
    </source>
</evidence>
<dbReference type="OrthoDB" id="9792692at2"/>
<feature type="binding site" evidence="8">
    <location>
        <position position="109"/>
    </location>
    <ligand>
        <name>shikimate</name>
        <dbReference type="ChEBI" id="CHEBI:36208"/>
    </ligand>
</feature>
<dbReference type="HAMAP" id="MF_00222">
    <property type="entry name" value="Shikimate_DH_AroE"/>
    <property type="match status" value="1"/>
</dbReference>
<dbReference type="Proteomes" id="UP000282211">
    <property type="component" value="Unassembled WGS sequence"/>
</dbReference>
<keyword evidence="3 8" id="KW-0028">Amino-acid biosynthesis</keyword>
<dbReference type="EC" id="1.1.1.25" evidence="2 8"/>
<feature type="binding site" evidence="8">
    <location>
        <position position="225"/>
    </location>
    <ligand>
        <name>NADP(+)</name>
        <dbReference type="ChEBI" id="CHEBI:58349"/>
    </ligand>
</feature>
<feature type="binding site" evidence="8">
    <location>
        <position position="94"/>
    </location>
    <ligand>
        <name>shikimate</name>
        <dbReference type="ChEBI" id="CHEBI:36208"/>
    </ligand>
</feature>
<dbReference type="InterPro" id="IPR006151">
    <property type="entry name" value="Shikm_DH/Glu-tRNA_Rdtase"/>
</dbReference>
<dbReference type="InParanoid" id="A0A420WEL5"/>
<dbReference type="FunCoup" id="A0A420WEL5">
    <property type="interactions" value="168"/>
</dbReference>
<dbReference type="AlphaFoldDB" id="A0A420WEL5"/>
<keyword evidence="12" id="KW-1185">Reference proteome</keyword>
<sequence length="287" mass="31071">MSNDVTLLPKLAGVCGWPIHHSLSPVIHNYWLKESGLSGAYIPFVVRPDEAKRAFQSLKQTSISGVNVTLPLKREAFLAADECTPEAKKLGVANCLYKRDGKLIGHNTDLEGFTRPLLKHFDAKRLAHSSVLLVGAGGAAKAVIGALLSLNVPEIRVVNRTDEKAEKLVESLNLPSVVFTPWSDKQNYVVPSDILVNATSAGMAGYPALDISLTGMNKDSLVYDLIYTPRVTPLLKDAQKQGCKTLGGLEMLIAQARPSFRLFFGETASPDSDPSEVLYSALKSGIR</sequence>
<dbReference type="GO" id="GO:0009073">
    <property type="term" value="P:aromatic amino acid family biosynthetic process"/>
    <property type="evidence" value="ECO:0007669"/>
    <property type="project" value="UniProtKB-KW"/>
</dbReference>
<feature type="binding site" evidence="8">
    <location>
        <position position="227"/>
    </location>
    <ligand>
        <name>shikimate</name>
        <dbReference type="ChEBI" id="CHEBI:36208"/>
    </ligand>
</feature>
<dbReference type="Pfam" id="PF01488">
    <property type="entry name" value="Shikimate_DH"/>
    <property type="match status" value="1"/>
</dbReference>
<evidence type="ECO:0000313" key="12">
    <source>
        <dbReference type="Proteomes" id="UP000282211"/>
    </source>
</evidence>
<evidence type="ECO:0000256" key="4">
    <source>
        <dbReference type="ARBA" id="ARBA00022857"/>
    </source>
</evidence>
<comment type="similarity">
    <text evidence="8">Belongs to the shikimate dehydrogenase family.</text>
</comment>
<gene>
    <name evidence="8" type="primary">aroE</name>
    <name evidence="11" type="ORF">DES40_2237</name>
</gene>
<evidence type="ECO:0000256" key="2">
    <source>
        <dbReference type="ARBA" id="ARBA00012962"/>
    </source>
</evidence>
<dbReference type="NCBIfam" id="TIGR00507">
    <property type="entry name" value="aroE"/>
    <property type="match status" value="1"/>
</dbReference>
<feature type="binding site" evidence="8">
    <location>
        <begin position="135"/>
        <end position="139"/>
    </location>
    <ligand>
        <name>NADP(+)</name>
        <dbReference type="ChEBI" id="CHEBI:58349"/>
    </ligand>
</feature>
<keyword evidence="5 8" id="KW-0560">Oxidoreductase</keyword>
<comment type="pathway">
    <text evidence="1 8">Metabolic intermediate biosynthesis; chorismate biosynthesis; chorismate from D-erythrose 4-phosphate and phosphoenolpyruvate: step 4/7.</text>
</comment>
<feature type="domain" description="Shikimate dehydrogenase substrate binding N-terminal" evidence="10">
    <location>
        <begin position="14"/>
        <end position="96"/>
    </location>
</feature>
<dbReference type="PANTHER" id="PTHR21089">
    <property type="entry name" value="SHIKIMATE DEHYDROGENASE"/>
    <property type="match status" value="1"/>
</dbReference>
<dbReference type="RefSeq" id="WP_121102119.1">
    <property type="nucleotide sequence ID" value="NZ_RBII01000002.1"/>
</dbReference>
<dbReference type="Gene3D" id="3.40.50.720">
    <property type="entry name" value="NAD(P)-binding Rossmann-like Domain"/>
    <property type="match status" value="1"/>
</dbReference>
<name>A0A420WEL5_9PROT</name>
<keyword evidence="4 8" id="KW-0521">NADP</keyword>
<comment type="caution">
    <text evidence="8">Lacks conserved residue(s) required for the propagation of feature annotation.</text>
</comment>
<dbReference type="InterPro" id="IPR011342">
    <property type="entry name" value="Shikimate_DH"/>
</dbReference>
<accession>A0A420WEL5</accession>
<dbReference type="InterPro" id="IPR046346">
    <property type="entry name" value="Aminoacid_DH-like_N_sf"/>
</dbReference>
<dbReference type="GO" id="GO:0019632">
    <property type="term" value="P:shikimate metabolic process"/>
    <property type="evidence" value="ECO:0007669"/>
    <property type="project" value="InterPro"/>
</dbReference>
<dbReference type="GO" id="GO:0008652">
    <property type="term" value="P:amino acid biosynthetic process"/>
    <property type="evidence" value="ECO:0007669"/>
    <property type="project" value="UniProtKB-KW"/>
</dbReference>
<dbReference type="SUPFAM" id="SSF53223">
    <property type="entry name" value="Aminoacid dehydrogenase-like, N-terminal domain"/>
    <property type="match status" value="1"/>
</dbReference>
<evidence type="ECO:0000256" key="8">
    <source>
        <dbReference type="HAMAP-Rule" id="MF_00222"/>
    </source>
</evidence>
<feature type="binding site" evidence="8">
    <location>
        <position position="248"/>
    </location>
    <ligand>
        <name>NADP(+)</name>
        <dbReference type="ChEBI" id="CHEBI:58349"/>
    </ligand>
</feature>
<dbReference type="Pfam" id="PF08501">
    <property type="entry name" value="Shikimate_dh_N"/>
    <property type="match status" value="1"/>
</dbReference>
<feature type="binding site" evidence="8">
    <location>
        <position position="255"/>
    </location>
    <ligand>
        <name>shikimate</name>
        <dbReference type="ChEBI" id="CHEBI:36208"/>
    </ligand>
</feature>
<dbReference type="PANTHER" id="PTHR21089:SF1">
    <property type="entry name" value="BIFUNCTIONAL 3-DEHYDROQUINATE DEHYDRATASE_SHIKIMATE DEHYDROGENASE, CHLOROPLASTIC"/>
    <property type="match status" value="1"/>
</dbReference>
<keyword evidence="6 8" id="KW-0057">Aromatic amino acid biosynthesis</keyword>
<evidence type="ECO:0000256" key="6">
    <source>
        <dbReference type="ARBA" id="ARBA00023141"/>
    </source>
</evidence>
<feature type="binding site" evidence="8">
    <location>
        <position position="69"/>
    </location>
    <ligand>
        <name>shikimate</name>
        <dbReference type="ChEBI" id="CHEBI:36208"/>
    </ligand>
</feature>
<organism evidence="11 12">
    <name type="scientific">Litorimonas taeanensis</name>
    <dbReference type="NCBI Taxonomy" id="568099"/>
    <lineage>
        <taxon>Bacteria</taxon>
        <taxon>Pseudomonadati</taxon>
        <taxon>Pseudomonadota</taxon>
        <taxon>Alphaproteobacteria</taxon>
        <taxon>Maricaulales</taxon>
        <taxon>Robiginitomaculaceae</taxon>
    </lineage>
</organism>
<evidence type="ECO:0000313" key="11">
    <source>
        <dbReference type="EMBL" id="RKQ69436.1"/>
    </source>
</evidence>
<dbReference type="GO" id="GO:0009423">
    <property type="term" value="P:chorismate biosynthetic process"/>
    <property type="evidence" value="ECO:0007669"/>
    <property type="project" value="UniProtKB-UniRule"/>
</dbReference>
<dbReference type="InterPro" id="IPR036291">
    <property type="entry name" value="NAD(P)-bd_dom_sf"/>
</dbReference>
<evidence type="ECO:0000256" key="1">
    <source>
        <dbReference type="ARBA" id="ARBA00004871"/>
    </source>
</evidence>
<dbReference type="GO" id="GO:0050661">
    <property type="term" value="F:NADP binding"/>
    <property type="evidence" value="ECO:0007669"/>
    <property type="project" value="InterPro"/>
</dbReference>
<dbReference type="CDD" id="cd01065">
    <property type="entry name" value="NAD_bind_Shikimate_DH"/>
    <property type="match status" value="1"/>
</dbReference>
<dbReference type="SUPFAM" id="SSF51735">
    <property type="entry name" value="NAD(P)-binding Rossmann-fold domains"/>
    <property type="match status" value="1"/>
</dbReference>
<dbReference type="InterPro" id="IPR022893">
    <property type="entry name" value="Shikimate_DH_fam"/>
</dbReference>
<feature type="active site" description="Proton acceptor" evidence="8">
    <location>
        <position position="73"/>
    </location>
</feature>
<evidence type="ECO:0000256" key="3">
    <source>
        <dbReference type="ARBA" id="ARBA00022605"/>
    </source>
</evidence>
<feature type="binding site" evidence="8">
    <location>
        <begin position="159"/>
        <end position="164"/>
    </location>
    <ligand>
        <name>NADP(+)</name>
        <dbReference type="ChEBI" id="CHEBI:58349"/>
    </ligand>
</feature>
<evidence type="ECO:0000256" key="5">
    <source>
        <dbReference type="ARBA" id="ARBA00023002"/>
    </source>
</evidence>
<dbReference type="Gene3D" id="3.40.50.10860">
    <property type="entry name" value="Leucine Dehydrogenase, chain A, domain 1"/>
    <property type="match status" value="1"/>
</dbReference>
<comment type="catalytic activity">
    <reaction evidence="7 8">
        <text>shikimate + NADP(+) = 3-dehydroshikimate + NADPH + H(+)</text>
        <dbReference type="Rhea" id="RHEA:17737"/>
        <dbReference type="ChEBI" id="CHEBI:15378"/>
        <dbReference type="ChEBI" id="CHEBI:16630"/>
        <dbReference type="ChEBI" id="CHEBI:36208"/>
        <dbReference type="ChEBI" id="CHEBI:57783"/>
        <dbReference type="ChEBI" id="CHEBI:58349"/>
        <dbReference type="EC" id="1.1.1.25"/>
    </reaction>
</comment>
<protein>
    <recommendedName>
        <fullName evidence="2 8">Shikimate dehydrogenase (NADP(+))</fullName>
        <shortName evidence="8">SDH</shortName>
        <ecNumber evidence="2 8">1.1.1.25</ecNumber>
    </recommendedName>
</protein>
<dbReference type="InterPro" id="IPR013708">
    <property type="entry name" value="Shikimate_DH-bd_N"/>
</dbReference>
<dbReference type="UniPathway" id="UPA00053">
    <property type="reaction ID" value="UER00087"/>
</dbReference>
<proteinExistence type="inferred from homology"/>
<comment type="subunit">
    <text evidence="8">Homodimer.</text>
</comment>
<feature type="binding site" evidence="8">
    <location>
        <begin position="22"/>
        <end position="24"/>
    </location>
    <ligand>
        <name>shikimate</name>
        <dbReference type="ChEBI" id="CHEBI:36208"/>
    </ligand>
</feature>
<comment type="function">
    <text evidence="8">Involved in the biosynthesis of the chorismate, which leads to the biosynthesis of aromatic amino acids. Catalyzes the reversible NADPH linked reduction of 3-dehydroshikimate (DHSA) to yield shikimate (SA).</text>
</comment>
<feature type="domain" description="Quinate/shikimate 5-dehydrogenase/glutamyl-tRNA reductase" evidence="9">
    <location>
        <begin position="124"/>
        <end position="201"/>
    </location>
</feature>
<dbReference type="GO" id="GO:0004764">
    <property type="term" value="F:shikimate 3-dehydrogenase (NADP+) activity"/>
    <property type="evidence" value="ECO:0007669"/>
    <property type="project" value="UniProtKB-UniRule"/>
</dbReference>